<dbReference type="Proteomes" id="UP000277580">
    <property type="component" value="Unassembled WGS sequence"/>
</dbReference>
<dbReference type="AlphaFoldDB" id="A0A3N4KDK4"/>
<feature type="compositionally biased region" description="Polar residues" evidence="1">
    <location>
        <begin position="1"/>
        <end position="16"/>
    </location>
</feature>
<sequence length="163" mass="17365">MPSPQLATPYSESPSAPGTPMSGISTIAIKDGHEGHRPSGDTISAADRISRLGGYFDQTRNLTSYTPTSTSSPATPSPAPGTTPGERRSPASNATGSTITTEEALRATREAKMIDGMTYDEGVVDTTDRTPVLVLNREKERRRPVMKEGLVPARGEPEPQEKL</sequence>
<gene>
    <name evidence="2" type="ORF">P167DRAFT_548831</name>
</gene>
<feature type="compositionally biased region" description="Basic and acidic residues" evidence="1">
    <location>
        <begin position="30"/>
        <end position="39"/>
    </location>
</feature>
<protein>
    <submittedName>
        <fullName evidence="2">Uncharacterized protein</fullName>
    </submittedName>
</protein>
<proteinExistence type="predicted"/>
<feature type="compositionally biased region" description="Polar residues" evidence="1">
    <location>
        <begin position="90"/>
        <end position="101"/>
    </location>
</feature>
<keyword evidence="3" id="KW-1185">Reference proteome</keyword>
<dbReference type="EMBL" id="ML119161">
    <property type="protein sequence ID" value="RPB08603.1"/>
    <property type="molecule type" value="Genomic_DNA"/>
</dbReference>
<organism evidence="2 3">
    <name type="scientific">Morchella conica CCBAS932</name>
    <dbReference type="NCBI Taxonomy" id="1392247"/>
    <lineage>
        <taxon>Eukaryota</taxon>
        <taxon>Fungi</taxon>
        <taxon>Dikarya</taxon>
        <taxon>Ascomycota</taxon>
        <taxon>Pezizomycotina</taxon>
        <taxon>Pezizomycetes</taxon>
        <taxon>Pezizales</taxon>
        <taxon>Morchellaceae</taxon>
        <taxon>Morchella</taxon>
    </lineage>
</organism>
<feature type="region of interest" description="Disordered" evidence="1">
    <location>
        <begin position="1"/>
        <end position="104"/>
    </location>
</feature>
<dbReference type="InParanoid" id="A0A3N4KDK4"/>
<feature type="compositionally biased region" description="Basic and acidic residues" evidence="1">
    <location>
        <begin position="137"/>
        <end position="146"/>
    </location>
</feature>
<accession>A0A3N4KDK4</accession>
<dbReference type="OrthoDB" id="5367079at2759"/>
<evidence type="ECO:0000256" key="1">
    <source>
        <dbReference type="SAM" id="MobiDB-lite"/>
    </source>
</evidence>
<feature type="region of interest" description="Disordered" evidence="1">
    <location>
        <begin position="137"/>
        <end position="163"/>
    </location>
</feature>
<reference evidence="2 3" key="1">
    <citation type="journal article" date="2018" name="Nat. Ecol. Evol.">
        <title>Pezizomycetes genomes reveal the molecular basis of ectomycorrhizal truffle lifestyle.</title>
        <authorList>
            <person name="Murat C."/>
            <person name="Payen T."/>
            <person name="Noel B."/>
            <person name="Kuo A."/>
            <person name="Morin E."/>
            <person name="Chen J."/>
            <person name="Kohler A."/>
            <person name="Krizsan K."/>
            <person name="Balestrini R."/>
            <person name="Da Silva C."/>
            <person name="Montanini B."/>
            <person name="Hainaut M."/>
            <person name="Levati E."/>
            <person name="Barry K.W."/>
            <person name="Belfiori B."/>
            <person name="Cichocki N."/>
            <person name="Clum A."/>
            <person name="Dockter R.B."/>
            <person name="Fauchery L."/>
            <person name="Guy J."/>
            <person name="Iotti M."/>
            <person name="Le Tacon F."/>
            <person name="Lindquist E.A."/>
            <person name="Lipzen A."/>
            <person name="Malagnac F."/>
            <person name="Mello A."/>
            <person name="Molinier V."/>
            <person name="Miyauchi S."/>
            <person name="Poulain J."/>
            <person name="Riccioni C."/>
            <person name="Rubini A."/>
            <person name="Sitrit Y."/>
            <person name="Splivallo R."/>
            <person name="Traeger S."/>
            <person name="Wang M."/>
            <person name="Zifcakova L."/>
            <person name="Wipf D."/>
            <person name="Zambonelli A."/>
            <person name="Paolocci F."/>
            <person name="Nowrousian M."/>
            <person name="Ottonello S."/>
            <person name="Baldrian P."/>
            <person name="Spatafora J.W."/>
            <person name="Henrissat B."/>
            <person name="Nagy L.G."/>
            <person name="Aury J.M."/>
            <person name="Wincker P."/>
            <person name="Grigoriev I.V."/>
            <person name="Bonfante P."/>
            <person name="Martin F.M."/>
        </authorList>
    </citation>
    <scope>NUCLEOTIDE SEQUENCE [LARGE SCALE GENOMIC DNA]</scope>
    <source>
        <strain evidence="2 3">CCBAS932</strain>
    </source>
</reference>
<evidence type="ECO:0000313" key="2">
    <source>
        <dbReference type="EMBL" id="RPB08603.1"/>
    </source>
</evidence>
<evidence type="ECO:0000313" key="3">
    <source>
        <dbReference type="Proteomes" id="UP000277580"/>
    </source>
</evidence>
<name>A0A3N4KDK4_9PEZI</name>